<evidence type="ECO:0000313" key="3">
    <source>
        <dbReference type="EMBL" id="POM78443.1"/>
    </source>
</evidence>
<feature type="domain" description="Reverse transcriptase" evidence="2">
    <location>
        <begin position="1"/>
        <end position="127"/>
    </location>
</feature>
<dbReference type="InterPro" id="IPR000477">
    <property type="entry name" value="RT_dom"/>
</dbReference>
<dbReference type="OrthoDB" id="103504at2759"/>
<dbReference type="Pfam" id="PF17919">
    <property type="entry name" value="RT_RNaseH_2"/>
    <property type="match status" value="1"/>
</dbReference>
<protein>
    <recommendedName>
        <fullName evidence="2">Reverse transcriptase domain-containing protein</fullName>
    </recommendedName>
</protein>
<dbReference type="InterPro" id="IPR051320">
    <property type="entry name" value="Viral_Replic_Matur_Polypro"/>
</dbReference>
<reference evidence="3 4" key="1">
    <citation type="journal article" date="2017" name="Genome Biol. Evol.">
        <title>Phytophthora megakarya and P. palmivora, closely related causal agents of cacao black pod rot, underwent increases in genome sizes and gene numbers by different mechanisms.</title>
        <authorList>
            <person name="Ali S.S."/>
            <person name="Shao J."/>
            <person name="Lary D.J."/>
            <person name="Kronmiller B."/>
            <person name="Shen D."/>
            <person name="Strem M.D."/>
            <person name="Amoako-Attah I."/>
            <person name="Akrofi A.Y."/>
            <person name="Begoude B.A."/>
            <person name="Ten Hoopen G.M."/>
            <person name="Coulibaly K."/>
            <person name="Kebe B.I."/>
            <person name="Melnick R.L."/>
            <person name="Guiltinan M.J."/>
            <person name="Tyler B.M."/>
            <person name="Meinhardt L.W."/>
            <person name="Bailey B.A."/>
        </authorList>
    </citation>
    <scope>NUCLEOTIDE SEQUENCE [LARGE SCALE GENOMIC DNA]</scope>
    <source>
        <strain evidence="4">sbr112.9</strain>
    </source>
</reference>
<organism evidence="3 4">
    <name type="scientific">Phytophthora palmivora</name>
    <dbReference type="NCBI Taxonomy" id="4796"/>
    <lineage>
        <taxon>Eukaryota</taxon>
        <taxon>Sar</taxon>
        <taxon>Stramenopiles</taxon>
        <taxon>Oomycota</taxon>
        <taxon>Peronosporomycetes</taxon>
        <taxon>Peronosporales</taxon>
        <taxon>Peronosporaceae</taxon>
        <taxon>Phytophthora</taxon>
    </lineage>
</organism>
<keyword evidence="1" id="KW-0175">Coiled coil</keyword>
<sequence>MENARGKQHFGLFDFIKSFWQLPLAEFCQEWLSYMTNEKIFTPRRVPQGCADAAIHFQKTMEKCFAKLLYKYLLVWIDDILLYAEDIDTYLNKFAEFFELLNEFCLKLSVKKSSLYQTEVKWCGKIIDTNGVRHDPARIESLGALPYPSTAGELQQYIYAKNWMREGLVDYARQVARLQRKLDESLARTRRAKQLDFRSKKAAFDNMKGMLASTVTLSFPDDTATTCLLTDASDVGWAVTVTQVDNFDIKIPIQDKQHRLLEYMSGTFTGSQFNWTVIEKEAFPMANFEISTPSLYEPPAEIERTTDGVLKLNNRILIPAEANEFVQRLFVIAHCGAKGHRGGAAMEEYLRRLFVIEHLQVLVSPFVRPCRLGETIPRPWGETIECSERNGVIHFDYRYMG</sequence>
<keyword evidence="4" id="KW-1185">Reference proteome</keyword>
<dbReference type="Gene3D" id="3.10.10.10">
    <property type="entry name" value="HIV Type 1 Reverse Transcriptase, subunit A, domain 1"/>
    <property type="match status" value="1"/>
</dbReference>
<dbReference type="Proteomes" id="UP000237271">
    <property type="component" value="Unassembled WGS sequence"/>
</dbReference>
<dbReference type="InterPro" id="IPR041577">
    <property type="entry name" value="RT_RNaseH_2"/>
</dbReference>
<dbReference type="Gene3D" id="3.30.70.270">
    <property type="match status" value="1"/>
</dbReference>
<dbReference type="InterPro" id="IPR043128">
    <property type="entry name" value="Rev_trsase/Diguanyl_cyclase"/>
</dbReference>
<feature type="coiled-coil region" evidence="1">
    <location>
        <begin position="168"/>
        <end position="195"/>
    </location>
</feature>
<dbReference type="InterPro" id="IPR043502">
    <property type="entry name" value="DNA/RNA_pol_sf"/>
</dbReference>
<dbReference type="PROSITE" id="PS50878">
    <property type="entry name" value="RT_POL"/>
    <property type="match status" value="1"/>
</dbReference>
<dbReference type="PANTHER" id="PTHR33064">
    <property type="entry name" value="POL PROTEIN"/>
    <property type="match status" value="1"/>
</dbReference>
<gene>
    <name evidence="3" type="ORF">PHPALM_4025</name>
</gene>
<evidence type="ECO:0000256" key="1">
    <source>
        <dbReference type="SAM" id="Coils"/>
    </source>
</evidence>
<dbReference type="EMBL" id="NCKW01002007">
    <property type="protein sequence ID" value="POM78443.1"/>
    <property type="molecule type" value="Genomic_DNA"/>
</dbReference>
<evidence type="ECO:0000259" key="2">
    <source>
        <dbReference type="PROSITE" id="PS50878"/>
    </source>
</evidence>
<evidence type="ECO:0000313" key="4">
    <source>
        <dbReference type="Proteomes" id="UP000237271"/>
    </source>
</evidence>
<dbReference type="PANTHER" id="PTHR33064:SF37">
    <property type="entry name" value="RIBONUCLEASE H"/>
    <property type="match status" value="1"/>
</dbReference>
<dbReference type="AlphaFoldDB" id="A0A2P4YKY2"/>
<dbReference type="SUPFAM" id="SSF56672">
    <property type="entry name" value="DNA/RNA polymerases"/>
    <property type="match status" value="1"/>
</dbReference>
<name>A0A2P4YKY2_9STRA</name>
<proteinExistence type="predicted"/>
<dbReference type="Pfam" id="PF00078">
    <property type="entry name" value="RVT_1"/>
    <property type="match status" value="1"/>
</dbReference>
<comment type="caution">
    <text evidence="3">The sequence shown here is derived from an EMBL/GenBank/DDBJ whole genome shotgun (WGS) entry which is preliminary data.</text>
</comment>
<accession>A0A2P4YKY2</accession>